<dbReference type="AlphaFoldDB" id="A0A158KZ26"/>
<evidence type="ECO:0000313" key="7">
    <source>
        <dbReference type="Proteomes" id="UP000055019"/>
    </source>
</evidence>
<keyword evidence="4" id="KW-0233">DNA recombination</keyword>
<evidence type="ECO:0000259" key="5">
    <source>
        <dbReference type="PROSITE" id="PS51898"/>
    </source>
</evidence>
<evidence type="ECO:0000313" key="6">
    <source>
        <dbReference type="EMBL" id="SAL86398.1"/>
    </source>
</evidence>
<evidence type="ECO:0000256" key="3">
    <source>
        <dbReference type="ARBA" id="ARBA00023125"/>
    </source>
</evidence>
<keyword evidence="2" id="KW-0229">DNA integration</keyword>
<dbReference type="PROSITE" id="PS51898">
    <property type="entry name" value="TYR_RECOMBINASE"/>
    <property type="match status" value="1"/>
</dbReference>
<keyword evidence="7" id="KW-1185">Reference proteome</keyword>
<proteinExistence type="inferred from homology"/>
<dbReference type="GO" id="GO:0015074">
    <property type="term" value="P:DNA integration"/>
    <property type="evidence" value="ECO:0007669"/>
    <property type="project" value="UniProtKB-KW"/>
</dbReference>
<dbReference type="Pfam" id="PF00589">
    <property type="entry name" value="Phage_integrase"/>
    <property type="match status" value="1"/>
</dbReference>
<evidence type="ECO:0000256" key="4">
    <source>
        <dbReference type="ARBA" id="ARBA00023172"/>
    </source>
</evidence>
<dbReference type="EMBL" id="FCOM02000072">
    <property type="protein sequence ID" value="SAL86398.1"/>
    <property type="molecule type" value="Genomic_DNA"/>
</dbReference>
<organism evidence="6 7">
    <name type="scientific">Caballeronia arvi</name>
    <dbReference type="NCBI Taxonomy" id="1777135"/>
    <lineage>
        <taxon>Bacteria</taxon>
        <taxon>Pseudomonadati</taxon>
        <taxon>Pseudomonadota</taxon>
        <taxon>Betaproteobacteria</taxon>
        <taxon>Burkholderiales</taxon>
        <taxon>Burkholderiaceae</taxon>
        <taxon>Caballeronia</taxon>
    </lineage>
</organism>
<comment type="similarity">
    <text evidence="1">Belongs to the 'phage' integrase family.</text>
</comment>
<accession>A0A158KZ26</accession>
<dbReference type="InterPro" id="IPR011010">
    <property type="entry name" value="DNA_brk_join_enz"/>
</dbReference>
<dbReference type="PANTHER" id="PTHR30349:SF41">
    <property type="entry name" value="INTEGRASE_RECOMBINASE PROTEIN MJ0367-RELATED"/>
    <property type="match status" value="1"/>
</dbReference>
<sequence length="379" mass="43671">MSTLSKLFDDYLTTRRALGFKLSCEGTGLKTFVSFMDRQQAKYITTKLALDWAQEPRSVQPAQWSRRLAFVRGFARYCSAFDARTQVPPSDLLPFDYVRPVPYFFTDRDIERLLQASLKLRPENSLRRWTFHCLYGLLSVSGLRSCEARNLLVDDVNLVDGILTIRSSKFGKSRLVVLHPSVVAVLASYLDRRQHFFGSRLYLVSHVFVNDCGSPLNGEQTLDTFQRLMKRIGVTANEAGRKPHLHDLRHHFAMQVLLRWYRDNEEIERRLPALSAYLGHVEVRDTYWYLSARPELLQLANGLNDTGSERHEDYQLRKRLNALHYPASDAAATCEPAHHRVLSGHVSPVAKVRSHSDWQATVQTLVGRYRRPVDQRVSR</sequence>
<dbReference type="InterPro" id="IPR002104">
    <property type="entry name" value="Integrase_catalytic"/>
</dbReference>
<dbReference type="Gene3D" id="1.10.443.10">
    <property type="entry name" value="Intergrase catalytic core"/>
    <property type="match status" value="1"/>
</dbReference>
<dbReference type="GO" id="GO:0003677">
    <property type="term" value="F:DNA binding"/>
    <property type="evidence" value="ECO:0007669"/>
    <property type="project" value="UniProtKB-KW"/>
</dbReference>
<evidence type="ECO:0000256" key="1">
    <source>
        <dbReference type="ARBA" id="ARBA00008857"/>
    </source>
</evidence>
<protein>
    <submittedName>
        <fullName evidence="6">Integrase family protein</fullName>
    </submittedName>
</protein>
<gene>
    <name evidence="6" type="ORF">AWB74_07685</name>
</gene>
<name>A0A158KZ26_9BURK</name>
<dbReference type="Proteomes" id="UP000055019">
    <property type="component" value="Unassembled WGS sequence"/>
</dbReference>
<reference evidence="6" key="1">
    <citation type="submission" date="2016-01" db="EMBL/GenBank/DDBJ databases">
        <authorList>
            <person name="Peeters C."/>
        </authorList>
    </citation>
    <scope>NUCLEOTIDE SEQUENCE [LARGE SCALE GENOMIC DNA]</scope>
    <source>
        <strain evidence="6">LMG 29317</strain>
    </source>
</reference>
<keyword evidence="3" id="KW-0238">DNA-binding</keyword>
<dbReference type="InterPro" id="IPR050090">
    <property type="entry name" value="Tyrosine_recombinase_XerCD"/>
</dbReference>
<dbReference type="InterPro" id="IPR013762">
    <property type="entry name" value="Integrase-like_cat_sf"/>
</dbReference>
<comment type="caution">
    <text evidence="6">The sequence shown here is derived from an EMBL/GenBank/DDBJ whole genome shotgun (WGS) entry which is preliminary data.</text>
</comment>
<dbReference type="SUPFAM" id="SSF56349">
    <property type="entry name" value="DNA breaking-rejoining enzymes"/>
    <property type="match status" value="1"/>
</dbReference>
<feature type="domain" description="Tyr recombinase" evidence="5">
    <location>
        <begin position="100"/>
        <end position="301"/>
    </location>
</feature>
<dbReference type="PANTHER" id="PTHR30349">
    <property type="entry name" value="PHAGE INTEGRASE-RELATED"/>
    <property type="match status" value="1"/>
</dbReference>
<dbReference type="GO" id="GO:0006310">
    <property type="term" value="P:DNA recombination"/>
    <property type="evidence" value="ECO:0007669"/>
    <property type="project" value="UniProtKB-KW"/>
</dbReference>
<evidence type="ECO:0000256" key="2">
    <source>
        <dbReference type="ARBA" id="ARBA00022908"/>
    </source>
</evidence>